<evidence type="ECO:0000256" key="10">
    <source>
        <dbReference type="PIRSR" id="PIRSR001589-2"/>
    </source>
</evidence>
<keyword evidence="6 9" id="KW-0061">Asparagine biosynthesis</keyword>
<dbReference type="InterPro" id="IPR017932">
    <property type="entry name" value="GATase_2_dom"/>
</dbReference>
<evidence type="ECO:0000256" key="4">
    <source>
        <dbReference type="ARBA" id="ARBA00022741"/>
    </source>
</evidence>
<keyword evidence="14" id="KW-1185">Reference proteome</keyword>
<evidence type="ECO:0000256" key="11">
    <source>
        <dbReference type="PIRSR" id="PIRSR001589-3"/>
    </source>
</evidence>
<dbReference type="InterPro" id="IPR014729">
    <property type="entry name" value="Rossmann-like_a/b/a_fold"/>
</dbReference>
<dbReference type="GO" id="GO:0005524">
    <property type="term" value="F:ATP binding"/>
    <property type="evidence" value="ECO:0007669"/>
    <property type="project" value="UniProtKB-KW"/>
</dbReference>
<feature type="binding site" evidence="10">
    <location>
        <begin position="355"/>
        <end position="356"/>
    </location>
    <ligand>
        <name>ATP</name>
        <dbReference type="ChEBI" id="CHEBI:30616"/>
    </ligand>
</feature>
<dbReference type="GO" id="GO:0004066">
    <property type="term" value="F:asparagine synthase (glutamine-hydrolyzing) activity"/>
    <property type="evidence" value="ECO:0007669"/>
    <property type="project" value="UniProtKB-EC"/>
</dbReference>
<dbReference type="Pfam" id="PF13537">
    <property type="entry name" value="GATase_7"/>
    <property type="match status" value="1"/>
</dbReference>
<dbReference type="Gene3D" id="3.40.50.620">
    <property type="entry name" value="HUPs"/>
    <property type="match status" value="1"/>
</dbReference>
<comment type="pathway">
    <text evidence="1">Amino-acid biosynthesis; L-asparagine biosynthesis; L-asparagine from L-aspartate (L-Gln route): step 1/1.</text>
</comment>
<dbReference type="GO" id="GO:0006529">
    <property type="term" value="P:asparagine biosynthetic process"/>
    <property type="evidence" value="ECO:0007669"/>
    <property type="project" value="UniProtKB-KW"/>
</dbReference>
<evidence type="ECO:0000259" key="12">
    <source>
        <dbReference type="PROSITE" id="PS51278"/>
    </source>
</evidence>
<dbReference type="CDD" id="cd01991">
    <property type="entry name" value="Asn_synthase_B_C"/>
    <property type="match status" value="1"/>
</dbReference>
<name>A0A413R9W4_9FIRM</name>
<dbReference type="PANTHER" id="PTHR43284:SF1">
    <property type="entry name" value="ASPARAGINE SYNTHETASE"/>
    <property type="match status" value="1"/>
</dbReference>
<evidence type="ECO:0000256" key="6">
    <source>
        <dbReference type="ARBA" id="ARBA00022888"/>
    </source>
</evidence>
<gene>
    <name evidence="13" type="primary">asnB</name>
    <name evidence="13" type="ORF">DW944_05575</name>
</gene>
<organism evidence="13 14">
    <name type="scientific">Eubacterium ventriosum</name>
    <dbReference type="NCBI Taxonomy" id="39496"/>
    <lineage>
        <taxon>Bacteria</taxon>
        <taxon>Bacillati</taxon>
        <taxon>Bacillota</taxon>
        <taxon>Clostridia</taxon>
        <taxon>Eubacteriales</taxon>
        <taxon>Eubacteriaceae</taxon>
        <taxon>Eubacterium</taxon>
    </lineage>
</organism>
<dbReference type="EMBL" id="QSFD01000004">
    <property type="protein sequence ID" value="RHA19203.1"/>
    <property type="molecule type" value="Genomic_DNA"/>
</dbReference>
<comment type="catalytic activity">
    <reaction evidence="8">
        <text>L-aspartate + L-glutamine + ATP + H2O = L-asparagine + L-glutamate + AMP + diphosphate + H(+)</text>
        <dbReference type="Rhea" id="RHEA:12228"/>
        <dbReference type="ChEBI" id="CHEBI:15377"/>
        <dbReference type="ChEBI" id="CHEBI:15378"/>
        <dbReference type="ChEBI" id="CHEBI:29985"/>
        <dbReference type="ChEBI" id="CHEBI:29991"/>
        <dbReference type="ChEBI" id="CHEBI:30616"/>
        <dbReference type="ChEBI" id="CHEBI:33019"/>
        <dbReference type="ChEBI" id="CHEBI:58048"/>
        <dbReference type="ChEBI" id="CHEBI:58359"/>
        <dbReference type="ChEBI" id="CHEBI:456215"/>
        <dbReference type="EC" id="6.3.5.4"/>
    </reaction>
</comment>
<dbReference type="GO" id="GO:0005829">
    <property type="term" value="C:cytosol"/>
    <property type="evidence" value="ECO:0007669"/>
    <property type="project" value="TreeGrafter"/>
</dbReference>
<dbReference type="SUPFAM" id="SSF56235">
    <property type="entry name" value="N-terminal nucleophile aminohydrolases (Ntn hydrolases)"/>
    <property type="match status" value="1"/>
</dbReference>
<accession>A0A413R9W4</accession>
<comment type="similarity">
    <text evidence="2">Belongs to the asparagine synthetase family.</text>
</comment>
<evidence type="ECO:0000256" key="9">
    <source>
        <dbReference type="PIRSR" id="PIRSR001589-1"/>
    </source>
</evidence>
<evidence type="ECO:0000256" key="3">
    <source>
        <dbReference type="ARBA" id="ARBA00012737"/>
    </source>
</evidence>
<sequence>MCGICGFIGEVDDSKKVLKQMMDKIAHRGPDDEGMYVDKHAAIGHRRLSIIDLSHGAQPMYNETGDVAIVFNGEIYNHLEIRKELIAKGHKFANDSDTECLIHGYEEYGTDLLSKLRGMFAFVIWDTRTNTMFGARDHFGIKPFYYSLFNKTLIFASETKSILEFPGFKKELNEEALEQYLSFQYSVLPETFFKGIFRLPAGHYMIFKDGKLDVQRYFDPMMEPAMDGDLEKTVSEIEEVVHDTVDAHMIADVEVGSLLSSGVDSSYVVSEFPGNKTFTVGFLDKQSKYNEIRYAEGLVRELGKKNYNKNIDSEEYFKSIPTVMYYMDEPLADPSCIALYFVDKLAAEQIKVVLSGEGADEFFGGYNIYHEPISLKGYQKIPKCVRKGLAAVAKKMPDIKGRDFIIRGSKTVEERFIGNANMFSVEDREKLLKTKLTHKTPQDIVADAYKKVSHLNDIAKMQYIDTNFWLQGDILLKADKMSMAHCLESRVPFLDVKVFDYAKKLPIDFRCNDEATKRAFRIAAKRHIPEATANKKKLGFPVPIRVWLKEDNYYNKVMETLTGEAAQKFFNTDILVKLMEDHRAGKADNSRRIWTVYVFLVWYKVYFEDEDFRPINQDWIDNRVRTA</sequence>
<evidence type="ECO:0000313" key="14">
    <source>
        <dbReference type="Proteomes" id="UP000284779"/>
    </source>
</evidence>
<keyword evidence="7 9" id="KW-0315">Glutamine amidotransferase</keyword>
<keyword evidence="5 10" id="KW-0067">ATP-binding</keyword>
<dbReference type="PANTHER" id="PTHR43284">
    <property type="entry name" value="ASPARAGINE SYNTHETASE (GLUTAMINE-HYDROLYZING)"/>
    <property type="match status" value="1"/>
</dbReference>
<evidence type="ECO:0000256" key="2">
    <source>
        <dbReference type="ARBA" id="ARBA00005752"/>
    </source>
</evidence>
<evidence type="ECO:0000313" key="13">
    <source>
        <dbReference type="EMBL" id="RHA19203.1"/>
    </source>
</evidence>
<dbReference type="PIRSF" id="PIRSF001589">
    <property type="entry name" value="Asn_synthetase_glu-h"/>
    <property type="match status" value="1"/>
</dbReference>
<dbReference type="PROSITE" id="PS51278">
    <property type="entry name" value="GATASE_TYPE_2"/>
    <property type="match status" value="1"/>
</dbReference>
<dbReference type="Pfam" id="PF00733">
    <property type="entry name" value="Asn_synthase"/>
    <property type="match status" value="1"/>
</dbReference>
<dbReference type="InterPro" id="IPR033738">
    <property type="entry name" value="AsnB_N"/>
</dbReference>
<dbReference type="InterPro" id="IPR029055">
    <property type="entry name" value="Ntn_hydrolases_N"/>
</dbReference>
<proteinExistence type="inferred from homology"/>
<dbReference type="InterPro" id="IPR001962">
    <property type="entry name" value="Asn_synthase"/>
</dbReference>
<evidence type="ECO:0000256" key="5">
    <source>
        <dbReference type="ARBA" id="ARBA00022840"/>
    </source>
</evidence>
<dbReference type="RefSeq" id="WP_117901129.1">
    <property type="nucleotide sequence ID" value="NZ_CAUBDO010000023.1"/>
</dbReference>
<feature type="binding site" evidence="10">
    <location>
        <position position="280"/>
    </location>
    <ligand>
        <name>ATP</name>
        <dbReference type="ChEBI" id="CHEBI:30616"/>
    </ligand>
</feature>
<comment type="caution">
    <text evidence="13">The sequence shown here is derived from an EMBL/GenBank/DDBJ whole genome shotgun (WGS) entry which is preliminary data.</text>
</comment>
<keyword evidence="4 10" id="KW-0547">Nucleotide-binding</keyword>
<dbReference type="CDD" id="cd00712">
    <property type="entry name" value="AsnB"/>
    <property type="match status" value="1"/>
</dbReference>
<keyword evidence="9" id="KW-0028">Amino-acid biosynthesis</keyword>
<feature type="binding site" evidence="10">
    <location>
        <position position="258"/>
    </location>
    <ligand>
        <name>ATP</name>
        <dbReference type="ChEBI" id="CHEBI:30616"/>
    </ligand>
</feature>
<dbReference type="Proteomes" id="UP000284779">
    <property type="component" value="Unassembled WGS sequence"/>
</dbReference>
<dbReference type="InterPro" id="IPR051786">
    <property type="entry name" value="ASN_synthetase/amidase"/>
</dbReference>
<feature type="site" description="Important for beta-aspartyl-AMP intermediate formation" evidence="11">
    <location>
        <position position="357"/>
    </location>
</feature>
<evidence type="ECO:0000256" key="1">
    <source>
        <dbReference type="ARBA" id="ARBA00005187"/>
    </source>
</evidence>
<dbReference type="NCBIfam" id="TIGR01536">
    <property type="entry name" value="asn_synth_AEB"/>
    <property type="match status" value="1"/>
</dbReference>
<evidence type="ECO:0000256" key="8">
    <source>
        <dbReference type="ARBA" id="ARBA00048741"/>
    </source>
</evidence>
<reference evidence="13 14" key="1">
    <citation type="submission" date="2018-08" db="EMBL/GenBank/DDBJ databases">
        <title>A genome reference for cultivated species of the human gut microbiota.</title>
        <authorList>
            <person name="Zou Y."/>
            <person name="Xue W."/>
            <person name="Luo G."/>
        </authorList>
    </citation>
    <scope>NUCLEOTIDE SEQUENCE [LARGE SCALE GENOMIC DNA]</scope>
    <source>
        <strain evidence="13 14">AM44-11BH</strain>
    </source>
</reference>
<dbReference type="AlphaFoldDB" id="A0A413R9W4"/>
<evidence type="ECO:0000256" key="7">
    <source>
        <dbReference type="ARBA" id="ARBA00022962"/>
    </source>
</evidence>
<keyword evidence="13" id="KW-0436">Ligase</keyword>
<dbReference type="Gene3D" id="3.60.20.10">
    <property type="entry name" value="Glutamine Phosphoribosylpyrophosphate, subunit 1, domain 1"/>
    <property type="match status" value="1"/>
</dbReference>
<dbReference type="EC" id="6.3.5.4" evidence="3"/>
<dbReference type="SUPFAM" id="SSF52402">
    <property type="entry name" value="Adenine nucleotide alpha hydrolases-like"/>
    <property type="match status" value="1"/>
</dbReference>
<protein>
    <recommendedName>
        <fullName evidence="3">asparagine synthase (glutamine-hydrolyzing)</fullName>
        <ecNumber evidence="3">6.3.5.4</ecNumber>
    </recommendedName>
</protein>
<feature type="domain" description="Glutamine amidotransferase type-2" evidence="12">
    <location>
        <begin position="2"/>
        <end position="210"/>
    </location>
</feature>
<dbReference type="InterPro" id="IPR006426">
    <property type="entry name" value="Asn_synth_AEB"/>
</dbReference>
<feature type="active site" description="For GATase activity" evidence="9">
    <location>
        <position position="2"/>
    </location>
</feature>
<feature type="binding site" evidence="10">
    <location>
        <position position="97"/>
    </location>
    <ligand>
        <name>L-glutamine</name>
        <dbReference type="ChEBI" id="CHEBI:58359"/>
    </ligand>
</feature>